<keyword evidence="5 7" id="KW-0560">Oxidoreductase</keyword>
<reference evidence="10 11" key="1">
    <citation type="submission" date="2018-03" db="EMBL/GenBank/DDBJ databases">
        <title>Bacillus urumqiensis sp. nov., a moderately haloalkaliphilic bacterium isolated from a salt lake.</title>
        <authorList>
            <person name="Zhao B."/>
            <person name="Liao Z."/>
        </authorList>
    </citation>
    <scope>NUCLEOTIDE SEQUENCE [LARGE SCALE GENOMIC DNA]</scope>
    <source>
        <strain evidence="10 11">BZ-SZ-XJ18</strain>
    </source>
</reference>
<dbReference type="EMBL" id="PVNS01000002">
    <property type="protein sequence ID" value="PRO66921.1"/>
    <property type="molecule type" value="Genomic_DNA"/>
</dbReference>
<evidence type="ECO:0000259" key="9">
    <source>
        <dbReference type="SMART" id="SM00859"/>
    </source>
</evidence>
<evidence type="ECO:0000256" key="6">
    <source>
        <dbReference type="ARBA" id="ARBA00050557"/>
    </source>
</evidence>
<dbReference type="CDD" id="cd17895">
    <property type="entry name" value="AGPR_1_N"/>
    <property type="match status" value="1"/>
</dbReference>
<comment type="subcellular location">
    <subcellularLocation>
        <location evidence="7">Cytoplasm</location>
    </subcellularLocation>
</comment>
<dbReference type="GO" id="GO:0006526">
    <property type="term" value="P:L-arginine biosynthetic process"/>
    <property type="evidence" value="ECO:0007669"/>
    <property type="project" value="UniProtKB-UniRule"/>
</dbReference>
<dbReference type="PANTHER" id="PTHR32338">
    <property type="entry name" value="N-ACETYL-GAMMA-GLUTAMYL-PHOSPHATE REDUCTASE, CHLOROPLASTIC-RELATED-RELATED"/>
    <property type="match status" value="1"/>
</dbReference>
<feature type="active site" evidence="7 8">
    <location>
        <position position="149"/>
    </location>
</feature>
<comment type="similarity">
    <text evidence="7">Belongs to the NAGSA dehydrogenase family. Type 1 subfamily.</text>
</comment>
<keyword evidence="11" id="KW-1185">Reference proteome</keyword>
<protein>
    <recommendedName>
        <fullName evidence="7">N-acetyl-gamma-glutamyl-phosphate reductase</fullName>
        <shortName evidence="7">AGPR</shortName>
        <ecNumber evidence="7">1.2.1.38</ecNumber>
    </recommendedName>
    <alternativeName>
        <fullName evidence="7">N-acetyl-glutamate semialdehyde dehydrogenase</fullName>
        <shortName evidence="7">NAGSA dehydrogenase</shortName>
    </alternativeName>
</protein>
<dbReference type="NCBIfam" id="TIGR01850">
    <property type="entry name" value="argC"/>
    <property type="match status" value="1"/>
</dbReference>
<evidence type="ECO:0000256" key="7">
    <source>
        <dbReference type="HAMAP-Rule" id="MF_00150"/>
    </source>
</evidence>
<dbReference type="InterPro" id="IPR050085">
    <property type="entry name" value="AGPR"/>
</dbReference>
<dbReference type="PANTHER" id="PTHR32338:SF10">
    <property type="entry name" value="N-ACETYL-GAMMA-GLUTAMYL-PHOSPHATE REDUCTASE, CHLOROPLASTIC-RELATED"/>
    <property type="match status" value="1"/>
</dbReference>
<name>A0A2P6MKW9_ALKUR</name>
<dbReference type="EC" id="1.2.1.38" evidence="7"/>
<dbReference type="InterPro" id="IPR036291">
    <property type="entry name" value="NAD(P)-bd_dom_sf"/>
</dbReference>
<dbReference type="Pfam" id="PF22698">
    <property type="entry name" value="Semialdhyde_dhC_1"/>
    <property type="match status" value="1"/>
</dbReference>
<dbReference type="PROSITE" id="PS01224">
    <property type="entry name" value="ARGC"/>
    <property type="match status" value="1"/>
</dbReference>
<dbReference type="RefSeq" id="WP_105957957.1">
    <property type="nucleotide sequence ID" value="NZ_PVNS01000002.1"/>
</dbReference>
<dbReference type="Gene3D" id="3.30.360.10">
    <property type="entry name" value="Dihydrodipicolinate Reductase, domain 2"/>
    <property type="match status" value="1"/>
</dbReference>
<dbReference type="GO" id="GO:0070401">
    <property type="term" value="F:NADP+ binding"/>
    <property type="evidence" value="ECO:0007669"/>
    <property type="project" value="InterPro"/>
</dbReference>
<dbReference type="Pfam" id="PF01118">
    <property type="entry name" value="Semialdhyde_dh"/>
    <property type="match status" value="1"/>
</dbReference>
<dbReference type="SMART" id="SM00859">
    <property type="entry name" value="Semialdhyde_dh"/>
    <property type="match status" value="1"/>
</dbReference>
<dbReference type="SUPFAM" id="SSF51735">
    <property type="entry name" value="NAD(P)-binding Rossmann-fold domains"/>
    <property type="match status" value="1"/>
</dbReference>
<dbReference type="CDD" id="cd23934">
    <property type="entry name" value="AGPR_1_C"/>
    <property type="match status" value="1"/>
</dbReference>
<keyword evidence="4 7" id="KW-0521">NADP</keyword>
<evidence type="ECO:0000256" key="1">
    <source>
        <dbReference type="ARBA" id="ARBA00004862"/>
    </source>
</evidence>
<dbReference type="Gene3D" id="3.40.50.720">
    <property type="entry name" value="NAD(P)-binding Rossmann-like Domain"/>
    <property type="match status" value="1"/>
</dbReference>
<comment type="pathway">
    <text evidence="1 7">Amino-acid biosynthesis; L-arginine biosynthesis; N(2)-acetyl-L-ornithine from L-glutamate: step 3/4.</text>
</comment>
<evidence type="ECO:0000256" key="5">
    <source>
        <dbReference type="ARBA" id="ARBA00023002"/>
    </source>
</evidence>
<dbReference type="InterPro" id="IPR058924">
    <property type="entry name" value="AGPR_dimerisation_dom"/>
</dbReference>
<dbReference type="SUPFAM" id="SSF55347">
    <property type="entry name" value="Glyceraldehyde-3-phosphate dehydrogenase-like, C-terminal domain"/>
    <property type="match status" value="1"/>
</dbReference>
<dbReference type="GO" id="GO:0005737">
    <property type="term" value="C:cytoplasm"/>
    <property type="evidence" value="ECO:0007669"/>
    <property type="project" value="UniProtKB-SubCell"/>
</dbReference>
<evidence type="ECO:0000313" key="11">
    <source>
        <dbReference type="Proteomes" id="UP000243650"/>
    </source>
</evidence>
<evidence type="ECO:0000256" key="2">
    <source>
        <dbReference type="ARBA" id="ARBA00022571"/>
    </source>
</evidence>
<evidence type="ECO:0000256" key="8">
    <source>
        <dbReference type="PROSITE-ProRule" id="PRU10010"/>
    </source>
</evidence>
<proteinExistence type="inferred from homology"/>
<gene>
    <name evidence="7" type="primary">argC</name>
    <name evidence="10" type="ORF">C6I21_03085</name>
</gene>
<organism evidence="10 11">
    <name type="scientific">Alkalicoccus urumqiensis</name>
    <name type="common">Bacillus urumqiensis</name>
    <dbReference type="NCBI Taxonomy" id="1548213"/>
    <lineage>
        <taxon>Bacteria</taxon>
        <taxon>Bacillati</taxon>
        <taxon>Bacillota</taxon>
        <taxon>Bacilli</taxon>
        <taxon>Bacillales</taxon>
        <taxon>Bacillaceae</taxon>
        <taxon>Alkalicoccus</taxon>
    </lineage>
</organism>
<dbReference type="InterPro" id="IPR023013">
    <property type="entry name" value="AGPR_AS"/>
</dbReference>
<comment type="function">
    <text evidence="7">Catalyzes the NADPH-dependent reduction of N-acetyl-5-glutamyl phosphate to yield N-acetyl-L-glutamate 5-semialdehyde.</text>
</comment>
<dbReference type="Proteomes" id="UP000243650">
    <property type="component" value="Unassembled WGS sequence"/>
</dbReference>
<comment type="caution">
    <text evidence="10">The sequence shown here is derived from an EMBL/GenBank/DDBJ whole genome shotgun (WGS) entry which is preliminary data.</text>
</comment>
<keyword evidence="7" id="KW-0963">Cytoplasm</keyword>
<feature type="domain" description="Semialdehyde dehydrogenase NAD-binding" evidence="9">
    <location>
        <begin position="3"/>
        <end position="141"/>
    </location>
</feature>
<dbReference type="OrthoDB" id="9801289at2"/>
<accession>A0A2P6MKW9</accession>
<keyword evidence="2 7" id="KW-0055">Arginine biosynthesis</keyword>
<sequence>MKQAAIIGGTGYGALELIRLLQNHPYVNVTKLISRSEEGVEVQDRYPHIRAVFKETFSGLSKEELTDIDIVFIAAPAGVANSLLPQLDDGTKQFIDLSGDLRIDEPGVYEKWYGLDAPQETIQKEAVYGLTEWKKDSVRSGRIISNPGCFATAALLGLLPLLPDYAEENGIIIDGKTGVSGAGRKQSLMTHFSETNENVTAYKTGAHQHTPEIEQYLTEAGNNPVTTMFQTHLIPMTRGIMNTMYVNVKKKTDFQALYETYYADSSFVRIQPAGVMPVTKQVLGSNFCDIGLSFDERTGRLLIVSVIDNLGKGASGQAVQNMNVMNGWEETEALWSVPQYP</sequence>
<dbReference type="UniPathway" id="UPA00068">
    <property type="reaction ID" value="UER00108"/>
</dbReference>
<dbReference type="AlphaFoldDB" id="A0A2P6MKW9"/>
<evidence type="ECO:0000256" key="4">
    <source>
        <dbReference type="ARBA" id="ARBA00022857"/>
    </source>
</evidence>
<dbReference type="HAMAP" id="MF_00150">
    <property type="entry name" value="ArgC_type1"/>
    <property type="match status" value="1"/>
</dbReference>
<dbReference type="GO" id="GO:0003942">
    <property type="term" value="F:N-acetyl-gamma-glutamyl-phosphate reductase activity"/>
    <property type="evidence" value="ECO:0007669"/>
    <property type="project" value="UniProtKB-UniRule"/>
</dbReference>
<dbReference type="GO" id="GO:0051287">
    <property type="term" value="F:NAD binding"/>
    <property type="evidence" value="ECO:0007669"/>
    <property type="project" value="InterPro"/>
</dbReference>
<evidence type="ECO:0000256" key="3">
    <source>
        <dbReference type="ARBA" id="ARBA00022605"/>
    </source>
</evidence>
<dbReference type="InterPro" id="IPR000534">
    <property type="entry name" value="Semialdehyde_DH_NAD-bd"/>
</dbReference>
<evidence type="ECO:0000313" key="10">
    <source>
        <dbReference type="EMBL" id="PRO66921.1"/>
    </source>
</evidence>
<comment type="catalytic activity">
    <reaction evidence="6 7">
        <text>N-acetyl-L-glutamate 5-semialdehyde + phosphate + NADP(+) = N-acetyl-L-glutamyl 5-phosphate + NADPH + H(+)</text>
        <dbReference type="Rhea" id="RHEA:21588"/>
        <dbReference type="ChEBI" id="CHEBI:15378"/>
        <dbReference type="ChEBI" id="CHEBI:29123"/>
        <dbReference type="ChEBI" id="CHEBI:43474"/>
        <dbReference type="ChEBI" id="CHEBI:57783"/>
        <dbReference type="ChEBI" id="CHEBI:57936"/>
        <dbReference type="ChEBI" id="CHEBI:58349"/>
        <dbReference type="EC" id="1.2.1.38"/>
    </reaction>
</comment>
<keyword evidence="3 7" id="KW-0028">Amino-acid biosynthesis</keyword>
<dbReference type="InterPro" id="IPR000706">
    <property type="entry name" value="AGPR_type-1"/>
</dbReference>
<dbReference type="FunFam" id="3.30.360.10:FF:000014">
    <property type="entry name" value="N-acetyl-gamma-glutamyl-phosphate reductase"/>
    <property type="match status" value="1"/>
</dbReference>